<evidence type="ECO:0000313" key="2">
    <source>
        <dbReference type="Proteomes" id="UP000542674"/>
    </source>
</evidence>
<dbReference type="AlphaFoldDB" id="A0A7W7T9J5"/>
<proteinExistence type="predicted"/>
<dbReference type="Proteomes" id="UP000542674">
    <property type="component" value="Unassembled WGS sequence"/>
</dbReference>
<evidence type="ECO:0000313" key="1">
    <source>
        <dbReference type="EMBL" id="MBB4969067.1"/>
    </source>
</evidence>
<protein>
    <submittedName>
        <fullName evidence="1">Uncharacterized protein</fullName>
    </submittedName>
</protein>
<organism evidence="1 2">
    <name type="scientific">Saccharothrix violaceirubra</name>
    <dbReference type="NCBI Taxonomy" id="413306"/>
    <lineage>
        <taxon>Bacteria</taxon>
        <taxon>Bacillati</taxon>
        <taxon>Actinomycetota</taxon>
        <taxon>Actinomycetes</taxon>
        <taxon>Pseudonocardiales</taxon>
        <taxon>Pseudonocardiaceae</taxon>
        <taxon>Saccharothrix</taxon>
    </lineage>
</organism>
<name>A0A7W7T9J5_9PSEU</name>
<dbReference type="EMBL" id="JACHJS010000001">
    <property type="protein sequence ID" value="MBB4969067.1"/>
    <property type="molecule type" value="Genomic_DNA"/>
</dbReference>
<accession>A0A7W7T9J5</accession>
<comment type="caution">
    <text evidence="1">The sequence shown here is derived from an EMBL/GenBank/DDBJ whole genome shotgun (WGS) entry which is preliminary data.</text>
</comment>
<gene>
    <name evidence="1" type="ORF">F4559_006426</name>
</gene>
<sequence>MAGQYLAAGLTALVFLGRLAAHLYDWWLYSKCTGRRG</sequence>
<keyword evidence="2" id="KW-1185">Reference proteome</keyword>
<reference evidence="1 2" key="1">
    <citation type="submission" date="2020-08" db="EMBL/GenBank/DDBJ databases">
        <title>Sequencing the genomes of 1000 actinobacteria strains.</title>
        <authorList>
            <person name="Klenk H.-P."/>
        </authorList>
    </citation>
    <scope>NUCLEOTIDE SEQUENCE [LARGE SCALE GENOMIC DNA]</scope>
    <source>
        <strain evidence="1 2">DSM 45084</strain>
    </source>
</reference>